<organism evidence="1 2">
    <name type="scientific">Goodea atripinnis</name>
    <dbReference type="NCBI Taxonomy" id="208336"/>
    <lineage>
        <taxon>Eukaryota</taxon>
        <taxon>Metazoa</taxon>
        <taxon>Chordata</taxon>
        <taxon>Craniata</taxon>
        <taxon>Vertebrata</taxon>
        <taxon>Euteleostomi</taxon>
        <taxon>Actinopterygii</taxon>
        <taxon>Neopterygii</taxon>
        <taxon>Teleostei</taxon>
        <taxon>Neoteleostei</taxon>
        <taxon>Acanthomorphata</taxon>
        <taxon>Ovalentaria</taxon>
        <taxon>Atherinomorphae</taxon>
        <taxon>Cyprinodontiformes</taxon>
        <taxon>Goodeidae</taxon>
        <taxon>Goodea</taxon>
    </lineage>
</organism>
<keyword evidence="2" id="KW-1185">Reference proteome</keyword>
<proteinExistence type="predicted"/>
<accession>A0ABV0PCA8</accession>
<evidence type="ECO:0000313" key="2">
    <source>
        <dbReference type="Proteomes" id="UP001476798"/>
    </source>
</evidence>
<reference evidence="1 2" key="1">
    <citation type="submission" date="2021-06" db="EMBL/GenBank/DDBJ databases">
        <authorList>
            <person name="Palmer J.M."/>
        </authorList>
    </citation>
    <scope>NUCLEOTIDE SEQUENCE [LARGE SCALE GENOMIC DNA]</scope>
    <source>
        <strain evidence="1 2">GA_2019</strain>
        <tissue evidence="1">Muscle</tissue>
    </source>
</reference>
<gene>
    <name evidence="1" type="ORF">GOODEAATRI_007871</name>
</gene>
<name>A0ABV0PCA8_9TELE</name>
<evidence type="ECO:0000313" key="1">
    <source>
        <dbReference type="EMBL" id="MEQ2181097.1"/>
    </source>
</evidence>
<comment type="caution">
    <text evidence="1">The sequence shown here is derived from an EMBL/GenBank/DDBJ whole genome shotgun (WGS) entry which is preliminary data.</text>
</comment>
<dbReference type="EMBL" id="JAHRIO010070374">
    <property type="protein sequence ID" value="MEQ2181097.1"/>
    <property type="molecule type" value="Genomic_DNA"/>
</dbReference>
<dbReference type="Proteomes" id="UP001476798">
    <property type="component" value="Unassembled WGS sequence"/>
</dbReference>
<sequence>MTNLGWTNPHRRRQKGLSLLKKTQNIFPYLRHTSCDSKQLAFVKTCFLHIWKSVENVPLFTGMSNSSPQGPCPAAFSPKSNTPDPGLNYLLMLSGSAENC</sequence>
<protein>
    <submittedName>
        <fullName evidence="1">Uncharacterized protein</fullName>
    </submittedName>
</protein>